<evidence type="ECO:0000313" key="3">
    <source>
        <dbReference type="Proteomes" id="UP000019804"/>
    </source>
</evidence>
<dbReference type="AlphaFoldDB" id="A0A017SM27"/>
<dbReference type="GeneID" id="63695097"/>
<dbReference type="Proteomes" id="UP000019804">
    <property type="component" value="Unassembled WGS sequence"/>
</dbReference>
<gene>
    <name evidence="2" type="ORF">EURHEDRAFT_400017</name>
</gene>
<evidence type="ECO:0000256" key="1">
    <source>
        <dbReference type="SAM" id="MobiDB-lite"/>
    </source>
</evidence>
<dbReference type="OrthoDB" id="4526849at2759"/>
<evidence type="ECO:0000313" key="2">
    <source>
        <dbReference type="EMBL" id="EYE97836.1"/>
    </source>
</evidence>
<proteinExistence type="predicted"/>
<sequence>MHFVPTISEITESRSNGSLVNLPSEPSDLTKKDLYVSGSRWGQTHLKALRVQLIEPVSPERIFPCQFLPASDDPVFTELRTEIRKASEDTLKDWYLVAPEFVHNRFASLFDDLATLMTTRPAHIEGTIAYKRNPSPESDLSTESNEDQDEEPSRLAFGGIINPIVLHKSFQPIKTEHYVYVIRHNVSSTPVQIWLGEKDPVTAKNDGSLFLLRGGKYSKSGRYGVVPVVCFEAKRRHAAGEYARAGEEERCCEDILGQEFAELLGQVMMQSRQVSEDDGWVDQEAFVVNIHGTRLKITAARFEGEYLAAVNSNTMLVSLT</sequence>
<protein>
    <submittedName>
        <fullName evidence="2">Uncharacterized protein</fullName>
    </submittedName>
</protein>
<accession>A0A017SM27</accession>
<name>A0A017SM27_ASPRC</name>
<dbReference type="HOGENOM" id="CLU_868720_0_0_1"/>
<reference evidence="3" key="1">
    <citation type="journal article" date="2014" name="Nat. Commun.">
        <title>Genomic adaptations of the halophilic Dead Sea filamentous fungus Eurotium rubrum.</title>
        <authorList>
            <person name="Kis-Papo T."/>
            <person name="Weig A.R."/>
            <person name="Riley R."/>
            <person name="Persoh D."/>
            <person name="Salamov A."/>
            <person name="Sun H."/>
            <person name="Lipzen A."/>
            <person name="Wasser S.P."/>
            <person name="Rambold G."/>
            <person name="Grigoriev I.V."/>
            <person name="Nevo E."/>
        </authorList>
    </citation>
    <scope>NUCLEOTIDE SEQUENCE [LARGE SCALE GENOMIC DNA]</scope>
    <source>
        <strain evidence="3">CBS 135680</strain>
    </source>
</reference>
<keyword evidence="3" id="KW-1185">Reference proteome</keyword>
<feature type="region of interest" description="Disordered" evidence="1">
    <location>
        <begin position="127"/>
        <end position="152"/>
    </location>
</feature>
<organism evidence="2 3">
    <name type="scientific">Aspergillus ruber (strain CBS 135680)</name>
    <dbReference type="NCBI Taxonomy" id="1388766"/>
    <lineage>
        <taxon>Eukaryota</taxon>
        <taxon>Fungi</taxon>
        <taxon>Dikarya</taxon>
        <taxon>Ascomycota</taxon>
        <taxon>Pezizomycotina</taxon>
        <taxon>Eurotiomycetes</taxon>
        <taxon>Eurotiomycetidae</taxon>
        <taxon>Eurotiales</taxon>
        <taxon>Aspergillaceae</taxon>
        <taxon>Aspergillus</taxon>
        <taxon>Aspergillus subgen. Aspergillus</taxon>
    </lineage>
</organism>
<dbReference type="EMBL" id="KK088414">
    <property type="protein sequence ID" value="EYE97836.1"/>
    <property type="molecule type" value="Genomic_DNA"/>
</dbReference>
<dbReference type="RefSeq" id="XP_040641524.1">
    <property type="nucleotide sequence ID" value="XM_040779973.1"/>
</dbReference>